<dbReference type="SUPFAM" id="SSF55729">
    <property type="entry name" value="Acyl-CoA N-acyltransferases (Nat)"/>
    <property type="match status" value="1"/>
</dbReference>
<organism evidence="3 4">
    <name type="scientific">Kineococcus halophytocola</name>
    <dbReference type="NCBI Taxonomy" id="3234027"/>
    <lineage>
        <taxon>Bacteria</taxon>
        <taxon>Bacillati</taxon>
        <taxon>Actinomycetota</taxon>
        <taxon>Actinomycetes</taxon>
        <taxon>Kineosporiales</taxon>
        <taxon>Kineosporiaceae</taxon>
        <taxon>Kineococcus</taxon>
    </lineage>
</organism>
<dbReference type="EMBL" id="JBGFTU010000004">
    <property type="protein sequence ID" value="MEZ0164106.1"/>
    <property type="molecule type" value="Genomic_DNA"/>
</dbReference>
<feature type="domain" description="N-acetyltransferase" evidence="2">
    <location>
        <begin position="72"/>
        <end position="135"/>
    </location>
</feature>
<keyword evidence="3" id="KW-0808">Transferase</keyword>
<dbReference type="Gene3D" id="3.40.630.30">
    <property type="match status" value="1"/>
</dbReference>
<keyword evidence="4" id="KW-1185">Reference proteome</keyword>
<dbReference type="Proteomes" id="UP001565927">
    <property type="component" value="Unassembled WGS sequence"/>
</dbReference>
<dbReference type="EC" id="2.3.1.-" evidence="3"/>
<dbReference type="RefSeq" id="WP_370440349.1">
    <property type="nucleotide sequence ID" value="NZ_JBGFTU010000004.1"/>
</dbReference>
<reference evidence="3 4" key="1">
    <citation type="submission" date="2024-07" db="EMBL/GenBank/DDBJ databases">
        <authorList>
            <person name="Thanompreechachai J."/>
            <person name="Duangmal K."/>
        </authorList>
    </citation>
    <scope>NUCLEOTIDE SEQUENCE [LARGE SCALE GENOMIC DNA]</scope>
    <source>
        <strain evidence="3 4">LSe6-4</strain>
    </source>
</reference>
<protein>
    <submittedName>
        <fullName evidence="3">GNAT family N-acetyltransferase</fullName>
        <ecNumber evidence="3">2.3.1.-</ecNumber>
    </submittedName>
</protein>
<dbReference type="InterPro" id="IPR000182">
    <property type="entry name" value="GNAT_dom"/>
</dbReference>
<evidence type="ECO:0000313" key="3">
    <source>
        <dbReference type="EMBL" id="MEZ0164106.1"/>
    </source>
</evidence>
<keyword evidence="3" id="KW-0012">Acyltransferase</keyword>
<sequence length="139" mass="14752">MGPRDRGARRAARRGPGAGGAGRHPAHAHRGRCLAAPGASRPGRRRLLPPHHPGTVPGGPVPGHRPRRLGLRGGAGRALLDHVQEHAHRAGVRRGELWVIVDNARAVGVYERAGWTATGDVEVRGSAGRAERRFVRGFG</sequence>
<evidence type="ECO:0000256" key="1">
    <source>
        <dbReference type="SAM" id="MobiDB-lite"/>
    </source>
</evidence>
<gene>
    <name evidence="3" type="ORF">AB2L27_04905</name>
</gene>
<dbReference type="InterPro" id="IPR016181">
    <property type="entry name" value="Acyl_CoA_acyltransferase"/>
</dbReference>
<dbReference type="Pfam" id="PF00583">
    <property type="entry name" value="Acetyltransf_1"/>
    <property type="match status" value="1"/>
</dbReference>
<accession>A0ABV4H0Z0</accession>
<evidence type="ECO:0000313" key="4">
    <source>
        <dbReference type="Proteomes" id="UP001565927"/>
    </source>
</evidence>
<proteinExistence type="predicted"/>
<evidence type="ECO:0000259" key="2">
    <source>
        <dbReference type="PROSITE" id="PS51186"/>
    </source>
</evidence>
<comment type="caution">
    <text evidence="3">The sequence shown here is derived from an EMBL/GenBank/DDBJ whole genome shotgun (WGS) entry which is preliminary data.</text>
</comment>
<dbReference type="PROSITE" id="PS51186">
    <property type="entry name" value="GNAT"/>
    <property type="match status" value="1"/>
</dbReference>
<feature type="region of interest" description="Disordered" evidence="1">
    <location>
        <begin position="1"/>
        <end position="72"/>
    </location>
</feature>
<name>A0ABV4H0Z0_9ACTN</name>
<dbReference type="GO" id="GO:0016746">
    <property type="term" value="F:acyltransferase activity"/>
    <property type="evidence" value="ECO:0007669"/>
    <property type="project" value="UniProtKB-KW"/>
</dbReference>